<evidence type="ECO:0000256" key="5">
    <source>
        <dbReference type="ARBA" id="ARBA00023180"/>
    </source>
</evidence>
<dbReference type="RefSeq" id="XP_040590529.1">
    <property type="nucleotide sequence ID" value="XM_040734595.1"/>
</dbReference>
<dbReference type="InterPro" id="IPR016054">
    <property type="entry name" value="LY6_UPA_recep-like"/>
</dbReference>
<dbReference type="PANTHER" id="PTHR16529:SF3">
    <property type="entry name" value="TESTIS-EXPRESSED PROTEIN 101"/>
    <property type="match status" value="1"/>
</dbReference>
<evidence type="ECO:0000256" key="4">
    <source>
        <dbReference type="ARBA" id="ARBA00023136"/>
    </source>
</evidence>
<evidence type="ECO:0000313" key="8">
    <source>
        <dbReference type="Proteomes" id="UP000886700"/>
    </source>
</evidence>
<evidence type="ECO:0000313" key="9">
    <source>
        <dbReference type="RefSeq" id="XP_040590529.1"/>
    </source>
</evidence>
<feature type="domain" description="UPAR/Ly6" evidence="7">
    <location>
        <begin position="140"/>
        <end position="217"/>
    </location>
</feature>
<dbReference type="Gene3D" id="2.10.60.10">
    <property type="entry name" value="CD59"/>
    <property type="match status" value="2"/>
</dbReference>
<keyword evidence="5" id="KW-0325">Glycoprotein</keyword>
<evidence type="ECO:0000256" key="2">
    <source>
        <dbReference type="ARBA" id="ARBA00022475"/>
    </source>
</evidence>
<comment type="subcellular location">
    <subcellularLocation>
        <location evidence="1">Cell membrane</location>
    </subcellularLocation>
</comment>
<feature type="domain" description="UPAR/Ly6" evidence="7">
    <location>
        <begin position="47"/>
        <end position="118"/>
    </location>
</feature>
<proteinExistence type="predicted"/>
<protein>
    <submittedName>
        <fullName evidence="9">Testis-expressed protein 101</fullName>
    </submittedName>
</protein>
<dbReference type="GeneID" id="121135561"/>
<dbReference type="InterPro" id="IPR051899">
    <property type="entry name" value="Fert-Immune_med_protein"/>
</dbReference>
<keyword evidence="2" id="KW-1003">Cell membrane</keyword>
<dbReference type="SUPFAM" id="SSF57302">
    <property type="entry name" value="Snake toxin-like"/>
    <property type="match status" value="2"/>
</dbReference>
<keyword evidence="8" id="KW-1185">Reference proteome</keyword>
<dbReference type="InterPro" id="IPR045860">
    <property type="entry name" value="Snake_toxin-like_sf"/>
</dbReference>
<organism evidence="8 9">
    <name type="scientific">Mesocricetus auratus</name>
    <name type="common">Golden hamster</name>
    <dbReference type="NCBI Taxonomy" id="10036"/>
    <lineage>
        <taxon>Eukaryota</taxon>
        <taxon>Metazoa</taxon>
        <taxon>Chordata</taxon>
        <taxon>Craniata</taxon>
        <taxon>Vertebrata</taxon>
        <taxon>Euteleostomi</taxon>
        <taxon>Mammalia</taxon>
        <taxon>Eutheria</taxon>
        <taxon>Euarchontoglires</taxon>
        <taxon>Glires</taxon>
        <taxon>Rodentia</taxon>
        <taxon>Myomorpha</taxon>
        <taxon>Muroidea</taxon>
        <taxon>Cricetidae</taxon>
        <taxon>Cricetinae</taxon>
        <taxon>Mesocricetus</taxon>
    </lineage>
</organism>
<reference evidence="9" key="1">
    <citation type="submission" date="2025-08" db="UniProtKB">
        <authorList>
            <consortium name="RefSeq"/>
        </authorList>
    </citation>
    <scope>IDENTIFICATION</scope>
    <source>
        <tissue evidence="9">Liver</tissue>
    </source>
</reference>
<feature type="chain" id="PRO_5046296856" evidence="6">
    <location>
        <begin position="23"/>
        <end position="253"/>
    </location>
</feature>
<dbReference type="CDD" id="cd23622">
    <property type="entry name" value="TFP_LU_ECD_TEX101_rpt1"/>
    <property type="match status" value="1"/>
</dbReference>
<evidence type="ECO:0000256" key="3">
    <source>
        <dbReference type="ARBA" id="ARBA00022729"/>
    </source>
</evidence>
<keyword evidence="3 6" id="KW-0732">Signal</keyword>
<accession>A0ABM2WI67</accession>
<evidence type="ECO:0000256" key="6">
    <source>
        <dbReference type="SAM" id="SignalP"/>
    </source>
</evidence>
<feature type="signal peptide" evidence="6">
    <location>
        <begin position="1"/>
        <end position="22"/>
    </location>
</feature>
<dbReference type="Pfam" id="PF00021">
    <property type="entry name" value="UPAR_LY6"/>
    <property type="match status" value="2"/>
</dbReference>
<keyword evidence="4" id="KW-0472">Membrane</keyword>
<evidence type="ECO:0000256" key="1">
    <source>
        <dbReference type="ARBA" id="ARBA00004236"/>
    </source>
</evidence>
<dbReference type="Proteomes" id="UP000886700">
    <property type="component" value="Unplaced"/>
</dbReference>
<dbReference type="CDD" id="cd23634">
    <property type="entry name" value="TFP_LU_ECD_TEX101_rpt2"/>
    <property type="match status" value="1"/>
</dbReference>
<evidence type="ECO:0000259" key="7">
    <source>
        <dbReference type="Pfam" id="PF00021"/>
    </source>
</evidence>
<dbReference type="PANTHER" id="PTHR16529">
    <property type="entry name" value="CD177 ANTIGEN"/>
    <property type="match status" value="1"/>
</dbReference>
<name>A0ABM2WI67_MESAU</name>
<sequence>MAACWVHYLLLLLLGVSHQTLAQSLQCAVSKVLRLEDDPSRTFNWTSKPDKVETCNPGELCQETVLLIKAEGTKTAVVASKGCASREIEAVTFIQYTPPPGVIAISYSNYCNSSLCNNSKNVSLFWKPPDTTATSKILGALSCPTCVALGSCSSAPSMPCANSTTQCYQGKIELSGGGMDSVLHIKGCTTAIGCRLMAAITSVGPMTVKETCSYHSLLQPRKAEESRASWRSTSLWVLELLLPAVLVALTHFP</sequence>
<gene>
    <name evidence="9" type="primary">LOC121135561</name>
</gene>